<dbReference type="EMBL" id="KZ825216">
    <property type="protein sequence ID" value="PYI14259.1"/>
    <property type="molecule type" value="Genomic_DNA"/>
</dbReference>
<keyword evidence="3" id="KW-1185">Reference proteome</keyword>
<reference evidence="2 3" key="1">
    <citation type="submission" date="2018-02" db="EMBL/GenBank/DDBJ databases">
        <title>The genomes of Aspergillus section Nigri reveals drivers in fungal speciation.</title>
        <authorList>
            <consortium name="DOE Joint Genome Institute"/>
            <person name="Vesth T.C."/>
            <person name="Nybo J."/>
            <person name="Theobald S."/>
            <person name="Brandl J."/>
            <person name="Frisvad J.C."/>
            <person name="Nielsen K.F."/>
            <person name="Lyhne E.K."/>
            <person name="Kogle M.E."/>
            <person name="Kuo A."/>
            <person name="Riley R."/>
            <person name="Clum A."/>
            <person name="Nolan M."/>
            <person name="Lipzen A."/>
            <person name="Salamov A."/>
            <person name="Henrissat B."/>
            <person name="Wiebenga A."/>
            <person name="De vries R.P."/>
            <person name="Grigoriev I.V."/>
            <person name="Mortensen U.H."/>
            <person name="Andersen M.R."/>
            <person name="Baker S.E."/>
        </authorList>
    </citation>
    <scope>NUCLEOTIDE SEQUENCE [LARGE SCALE GENOMIC DNA]</scope>
    <source>
        <strain evidence="2 3">CBS 115571</strain>
    </source>
</reference>
<organism evidence="2 3">
    <name type="scientific">Aspergillus violaceofuscus (strain CBS 115571)</name>
    <dbReference type="NCBI Taxonomy" id="1450538"/>
    <lineage>
        <taxon>Eukaryota</taxon>
        <taxon>Fungi</taxon>
        <taxon>Dikarya</taxon>
        <taxon>Ascomycota</taxon>
        <taxon>Pezizomycotina</taxon>
        <taxon>Eurotiomycetes</taxon>
        <taxon>Eurotiomycetidae</taxon>
        <taxon>Eurotiales</taxon>
        <taxon>Aspergillaceae</taxon>
        <taxon>Aspergillus</taxon>
    </lineage>
</organism>
<evidence type="ECO:0000313" key="2">
    <source>
        <dbReference type="EMBL" id="PYI14259.1"/>
    </source>
</evidence>
<feature type="region of interest" description="Disordered" evidence="1">
    <location>
        <begin position="27"/>
        <end position="51"/>
    </location>
</feature>
<protein>
    <submittedName>
        <fullName evidence="2">Uncharacterized protein</fullName>
    </submittedName>
</protein>
<feature type="compositionally biased region" description="Acidic residues" evidence="1">
    <location>
        <begin position="40"/>
        <end position="51"/>
    </location>
</feature>
<proteinExistence type="predicted"/>
<sequence length="51" mass="5497">MSIGVCVRAPAPAPVPYYIHYINTSGPLQAPSLPRSVAPGEEEEEEEEEEG</sequence>
<accession>A0A2V5GSL3</accession>
<dbReference type="Proteomes" id="UP000249829">
    <property type="component" value="Unassembled WGS sequence"/>
</dbReference>
<dbReference type="AlphaFoldDB" id="A0A2V5GSL3"/>
<evidence type="ECO:0000313" key="3">
    <source>
        <dbReference type="Proteomes" id="UP000249829"/>
    </source>
</evidence>
<gene>
    <name evidence="2" type="ORF">BO99DRAFT_406835</name>
</gene>
<name>A0A2V5GSL3_ASPV1</name>
<evidence type="ECO:0000256" key="1">
    <source>
        <dbReference type="SAM" id="MobiDB-lite"/>
    </source>
</evidence>